<sequence>MNTHAQCEALLFAAGKPLTAKKIAEFLEIKEKDVASVIAALKKKYEEDAESGVQLADNGKTYQLMTKGSCAEVVEKYMKEEIIGELTRPSLETLTIIAYRGPITKPELEQIRGVNCSLILRNLALRGLIESEEDGALQQQVYRVTLEFLRYLGISAPNNLPDYQKLNSHDLLQQLLKTEEPSSSSQ</sequence>
<keyword evidence="4" id="KW-0131">Cell cycle</keyword>
<dbReference type="Pfam" id="PF04079">
    <property type="entry name" value="SMC_ScpB"/>
    <property type="match status" value="1"/>
</dbReference>
<evidence type="ECO:0000256" key="3">
    <source>
        <dbReference type="ARBA" id="ARBA00022829"/>
    </source>
</evidence>
<dbReference type="STRING" id="1619050.UX20_C0015G0015"/>
<keyword evidence="2" id="KW-0132">Cell division</keyword>
<dbReference type="GO" id="GO:0051304">
    <property type="term" value="P:chromosome separation"/>
    <property type="evidence" value="ECO:0007669"/>
    <property type="project" value="InterPro"/>
</dbReference>
<dbReference type="Proteomes" id="UP000034911">
    <property type="component" value="Unassembled WGS sequence"/>
</dbReference>
<evidence type="ECO:0000313" key="5">
    <source>
        <dbReference type="EMBL" id="KKU13721.1"/>
    </source>
</evidence>
<evidence type="ECO:0000256" key="1">
    <source>
        <dbReference type="ARBA" id="ARBA00022490"/>
    </source>
</evidence>
<accession>A0A0G1MZC7</accession>
<dbReference type="SUPFAM" id="SSF46785">
    <property type="entry name" value="Winged helix' DNA-binding domain"/>
    <property type="match status" value="2"/>
</dbReference>
<dbReference type="PIRSF" id="PIRSF019345">
    <property type="entry name" value="ScpB"/>
    <property type="match status" value="1"/>
</dbReference>
<gene>
    <name evidence="5" type="ORF">UX20_C0015G0015</name>
</gene>
<comment type="caution">
    <text evidence="5">The sequence shown here is derived from an EMBL/GenBank/DDBJ whole genome shotgun (WGS) entry which is preliminary data.</text>
</comment>
<dbReference type="InterPro" id="IPR005234">
    <property type="entry name" value="ScpB_csome_segregation"/>
</dbReference>
<dbReference type="PATRIC" id="fig|1619050.3.peg.327"/>
<organism evidence="5 6">
    <name type="scientific">Candidatus Magasanikbacteria bacterium GW2011_GWC2_45_8</name>
    <dbReference type="NCBI Taxonomy" id="1619050"/>
    <lineage>
        <taxon>Bacteria</taxon>
        <taxon>Candidatus Magasanikiibacteriota</taxon>
    </lineage>
</organism>
<dbReference type="Gene3D" id="1.10.10.10">
    <property type="entry name" value="Winged helix-like DNA-binding domain superfamily/Winged helix DNA-binding domain"/>
    <property type="match status" value="2"/>
</dbReference>
<name>A0A0G1MZC7_9BACT</name>
<dbReference type="PANTHER" id="PTHR34298">
    <property type="entry name" value="SEGREGATION AND CONDENSATION PROTEIN B"/>
    <property type="match status" value="1"/>
</dbReference>
<dbReference type="EMBL" id="LCLH01000015">
    <property type="protein sequence ID" value="KKU13721.1"/>
    <property type="molecule type" value="Genomic_DNA"/>
</dbReference>
<keyword evidence="3" id="KW-0159">Chromosome partition</keyword>
<dbReference type="GO" id="GO:0051301">
    <property type="term" value="P:cell division"/>
    <property type="evidence" value="ECO:0007669"/>
    <property type="project" value="UniProtKB-KW"/>
</dbReference>
<evidence type="ECO:0000256" key="4">
    <source>
        <dbReference type="ARBA" id="ARBA00023306"/>
    </source>
</evidence>
<protein>
    <submittedName>
        <fullName evidence="5">Segregation and condensation protein B</fullName>
    </submittedName>
</protein>
<evidence type="ECO:0000313" key="6">
    <source>
        <dbReference type="Proteomes" id="UP000034911"/>
    </source>
</evidence>
<dbReference type="NCBIfam" id="TIGR00281">
    <property type="entry name" value="SMC-Scp complex subunit ScpB"/>
    <property type="match status" value="1"/>
</dbReference>
<proteinExistence type="predicted"/>
<dbReference type="AlphaFoldDB" id="A0A0G1MZC7"/>
<dbReference type="PANTHER" id="PTHR34298:SF2">
    <property type="entry name" value="SEGREGATION AND CONDENSATION PROTEIN B"/>
    <property type="match status" value="1"/>
</dbReference>
<keyword evidence="1" id="KW-0963">Cytoplasm</keyword>
<reference evidence="5 6" key="1">
    <citation type="journal article" date="2015" name="Nature">
        <title>rRNA introns, odd ribosomes, and small enigmatic genomes across a large radiation of phyla.</title>
        <authorList>
            <person name="Brown C.T."/>
            <person name="Hug L.A."/>
            <person name="Thomas B.C."/>
            <person name="Sharon I."/>
            <person name="Castelle C.J."/>
            <person name="Singh A."/>
            <person name="Wilkins M.J."/>
            <person name="Williams K.H."/>
            <person name="Banfield J.F."/>
        </authorList>
    </citation>
    <scope>NUCLEOTIDE SEQUENCE [LARGE SCALE GENOMIC DNA]</scope>
</reference>
<dbReference type="InterPro" id="IPR036390">
    <property type="entry name" value="WH_DNA-bd_sf"/>
</dbReference>
<evidence type="ECO:0000256" key="2">
    <source>
        <dbReference type="ARBA" id="ARBA00022618"/>
    </source>
</evidence>
<dbReference type="InterPro" id="IPR036388">
    <property type="entry name" value="WH-like_DNA-bd_sf"/>
</dbReference>